<reference evidence="1 2" key="1">
    <citation type="submission" date="2018-06" db="EMBL/GenBank/DDBJ databases">
        <authorList>
            <consortium name="Pathogen Informatics"/>
            <person name="Doyle S."/>
        </authorList>
    </citation>
    <scope>NUCLEOTIDE SEQUENCE [LARGE SCALE GENOMIC DNA]</scope>
    <source>
        <strain evidence="1 2">NCTC12112</strain>
    </source>
</reference>
<dbReference type="AlphaFoldDB" id="A0AAX2JDJ0"/>
<proteinExistence type="predicted"/>
<protein>
    <submittedName>
        <fullName evidence="1">Uncharacterized protein</fullName>
    </submittedName>
</protein>
<accession>A0AAX2JDJ0</accession>
<evidence type="ECO:0000313" key="1">
    <source>
        <dbReference type="EMBL" id="SQJ04761.1"/>
    </source>
</evidence>
<dbReference type="GeneID" id="78453194"/>
<name>A0AAX2JDJ0_9FUSO</name>
<dbReference type="Proteomes" id="UP000249008">
    <property type="component" value="Chromosome 1"/>
</dbReference>
<dbReference type="EMBL" id="LS483487">
    <property type="protein sequence ID" value="SQJ04761.1"/>
    <property type="molecule type" value="Genomic_DNA"/>
</dbReference>
<gene>
    <name evidence="1" type="ORF">NCTC12112_01889</name>
</gene>
<evidence type="ECO:0000313" key="2">
    <source>
        <dbReference type="Proteomes" id="UP000249008"/>
    </source>
</evidence>
<organism evidence="1 2">
    <name type="scientific">Fusobacterium ulcerans</name>
    <dbReference type="NCBI Taxonomy" id="861"/>
    <lineage>
        <taxon>Bacteria</taxon>
        <taxon>Fusobacteriati</taxon>
        <taxon>Fusobacteriota</taxon>
        <taxon>Fusobacteriia</taxon>
        <taxon>Fusobacteriales</taxon>
        <taxon>Fusobacteriaceae</taxon>
        <taxon>Fusobacterium</taxon>
    </lineage>
</organism>
<sequence length="235" mass="26432">MGILTNFLKLLKPEPNDFVDVAKHISENYDKLDQNAETTNKTLIDLGNNKLDKGTYSGKASDLKTEIDLNLIKILGLEYGGELNNNNLKQAGKAYWDNVSKSIYKCLVDNNLYYPENTKYVAISNDDLLLKLNTLFYYNKQTFSYYGLDVTIERIGKTCILSILSNTPNTKTGQFSNFPVWCVPLTTGGGALCGDDPLEATGEMYMYPDNRFEWFVSDISQKALYTGQIIYVAAN</sequence>
<dbReference type="KEGG" id="ful:C4N20_00115"/>
<dbReference type="RefSeq" id="WP_005982177.1">
    <property type="nucleotide sequence ID" value="NZ_CABKNW010000005.1"/>
</dbReference>